<gene>
    <name evidence="1" type="ORF">KEH51_00985</name>
</gene>
<dbReference type="EMBL" id="JAGTPW010000001">
    <property type="protein sequence ID" value="MBR8643852.1"/>
    <property type="molecule type" value="Genomic_DNA"/>
</dbReference>
<name>A0A941FP43_9BACI</name>
<organism evidence="1 2">
    <name type="scientific">Peribacillus frigoritolerans</name>
    <dbReference type="NCBI Taxonomy" id="450367"/>
    <lineage>
        <taxon>Bacteria</taxon>
        <taxon>Bacillati</taxon>
        <taxon>Bacillota</taxon>
        <taxon>Bacilli</taxon>
        <taxon>Bacillales</taxon>
        <taxon>Bacillaceae</taxon>
        <taxon>Peribacillus</taxon>
    </lineage>
</organism>
<accession>A0A941FP43</accession>
<evidence type="ECO:0000313" key="1">
    <source>
        <dbReference type="EMBL" id="MBR8643852.1"/>
    </source>
</evidence>
<sequence length="72" mass="8740">MTRYAEIEFLFSSEILQDEGWREKYKESKKSDGVVFYIILESLSDLEYVKEKLKNSSEEYFIYCISKYSFHQ</sequence>
<comment type="caution">
    <text evidence="1">The sequence shown here is derived from an EMBL/GenBank/DDBJ whole genome shotgun (WGS) entry which is preliminary data.</text>
</comment>
<evidence type="ECO:0000313" key="2">
    <source>
        <dbReference type="Proteomes" id="UP000680045"/>
    </source>
</evidence>
<reference evidence="1" key="1">
    <citation type="submission" date="2021-04" db="EMBL/GenBank/DDBJ databases">
        <title>Whole genome sequencing of Enterococci isolates from hospitalized patients.</title>
        <authorList>
            <person name="Ogoti B.M."/>
            <person name="Onyambu F.G."/>
        </authorList>
    </citation>
    <scope>NUCLEOTIDE SEQUENCE</scope>
    <source>
        <strain evidence="1">242</strain>
    </source>
</reference>
<dbReference type="AlphaFoldDB" id="A0A941FP43"/>
<proteinExistence type="predicted"/>
<protein>
    <submittedName>
        <fullName evidence="1">Uncharacterized protein</fullName>
    </submittedName>
</protein>
<dbReference type="Proteomes" id="UP000680045">
    <property type="component" value="Unassembled WGS sequence"/>
</dbReference>